<dbReference type="SUPFAM" id="SSF53098">
    <property type="entry name" value="Ribonuclease H-like"/>
    <property type="match status" value="1"/>
</dbReference>
<evidence type="ECO:0000256" key="2">
    <source>
        <dbReference type="ARBA" id="ARBA00022980"/>
    </source>
</evidence>
<evidence type="ECO:0000313" key="8">
    <source>
        <dbReference type="Proteomes" id="UP000816034"/>
    </source>
</evidence>
<evidence type="ECO:0000256" key="4">
    <source>
        <dbReference type="SAM" id="Coils"/>
    </source>
</evidence>
<dbReference type="PANTHER" id="PTHR10956">
    <property type="entry name" value="60S RIBOSOMAL PROTEIN L31"/>
    <property type="match status" value="1"/>
</dbReference>
<evidence type="ECO:0000256" key="3">
    <source>
        <dbReference type="ARBA" id="ARBA00023274"/>
    </source>
</evidence>
<feature type="region of interest" description="Disordered" evidence="5">
    <location>
        <begin position="1"/>
        <end position="22"/>
    </location>
</feature>
<dbReference type="Gene3D" id="3.10.440.10">
    <property type="match status" value="1"/>
</dbReference>
<dbReference type="Pfam" id="PF01198">
    <property type="entry name" value="Ribosomal_L31e"/>
    <property type="match status" value="1"/>
</dbReference>
<comment type="caution">
    <text evidence="7">The sequence shown here is derived from an EMBL/GenBank/DDBJ whole genome shotgun (WGS) entry which is preliminary data.</text>
</comment>
<dbReference type="Gene3D" id="3.30.420.10">
    <property type="entry name" value="Ribonuclease H-like superfamily/Ribonuclease H"/>
    <property type="match status" value="1"/>
</dbReference>
<feature type="compositionally biased region" description="Low complexity" evidence="5">
    <location>
        <begin position="10"/>
        <end position="20"/>
    </location>
</feature>
<dbReference type="Pfam" id="PF01612">
    <property type="entry name" value="DNA_pol_A_exo1"/>
    <property type="match status" value="1"/>
</dbReference>
<dbReference type="InterPro" id="IPR023621">
    <property type="entry name" value="Ribosomal_eL31_dom_sf"/>
</dbReference>
<dbReference type="InterPro" id="IPR002562">
    <property type="entry name" value="3'-5'_exonuclease_dom"/>
</dbReference>
<feature type="coiled-coil region" evidence="4">
    <location>
        <begin position="380"/>
        <end position="414"/>
    </location>
</feature>
<dbReference type="GeneID" id="68094667"/>
<evidence type="ECO:0000259" key="6">
    <source>
        <dbReference type="Pfam" id="PF01612"/>
    </source>
</evidence>
<dbReference type="PROSITE" id="PS01144">
    <property type="entry name" value="RIBOSOMAL_L31E"/>
    <property type="match status" value="1"/>
</dbReference>
<keyword evidence="8" id="KW-1185">Reference proteome</keyword>
<dbReference type="GO" id="GO:0003676">
    <property type="term" value="F:nucleic acid binding"/>
    <property type="evidence" value="ECO:0007669"/>
    <property type="project" value="InterPro"/>
</dbReference>
<protein>
    <recommendedName>
        <fullName evidence="6">3'-5' exonuclease domain-containing protein</fullName>
    </recommendedName>
</protein>
<evidence type="ECO:0000313" key="7">
    <source>
        <dbReference type="EMBL" id="KAG2386467.1"/>
    </source>
</evidence>
<evidence type="ECO:0000256" key="5">
    <source>
        <dbReference type="SAM" id="MobiDB-lite"/>
    </source>
</evidence>
<name>A0AA88GPH1_NAELO</name>
<dbReference type="GO" id="GO:0008408">
    <property type="term" value="F:3'-5' exonuclease activity"/>
    <property type="evidence" value="ECO:0007669"/>
    <property type="project" value="InterPro"/>
</dbReference>
<dbReference type="SMART" id="SM01380">
    <property type="entry name" value="Ribosomal_L31e"/>
    <property type="match status" value="1"/>
</dbReference>
<organism evidence="7 8">
    <name type="scientific">Naegleria lovaniensis</name>
    <name type="common">Amoeba</name>
    <dbReference type="NCBI Taxonomy" id="51637"/>
    <lineage>
        <taxon>Eukaryota</taxon>
        <taxon>Discoba</taxon>
        <taxon>Heterolobosea</taxon>
        <taxon>Tetramitia</taxon>
        <taxon>Eutetramitia</taxon>
        <taxon>Vahlkampfiidae</taxon>
        <taxon>Naegleria</taxon>
    </lineage>
</organism>
<keyword evidence="2" id="KW-0689">Ribosomal protein</keyword>
<dbReference type="InterPro" id="IPR012337">
    <property type="entry name" value="RNaseH-like_sf"/>
</dbReference>
<feature type="domain" description="3'-5' exonuclease" evidence="6">
    <location>
        <begin position="164"/>
        <end position="319"/>
    </location>
</feature>
<keyword evidence="4" id="KW-0175">Coiled coil</keyword>
<dbReference type="PANTHER" id="PTHR10956:SF0">
    <property type="entry name" value="60S RIBOSOMAL PROTEIN L31"/>
    <property type="match status" value="1"/>
</dbReference>
<dbReference type="RefSeq" id="XP_044550459.1">
    <property type="nucleotide sequence ID" value="XM_044691605.1"/>
</dbReference>
<dbReference type="InterPro" id="IPR000054">
    <property type="entry name" value="Ribosomal_eL31"/>
</dbReference>
<gene>
    <name evidence="7" type="ORF">C9374_002211</name>
</gene>
<dbReference type="AlphaFoldDB" id="A0AA88GPH1"/>
<proteinExistence type="inferred from homology"/>
<evidence type="ECO:0000256" key="1">
    <source>
        <dbReference type="ARBA" id="ARBA00010808"/>
    </source>
</evidence>
<dbReference type="GO" id="GO:0002181">
    <property type="term" value="P:cytoplasmic translation"/>
    <property type="evidence" value="ECO:0007669"/>
    <property type="project" value="TreeGrafter"/>
</dbReference>
<sequence length="595" mass="69613">MQEIFRQDQTTSDETNHTTTNLGRIISDPKSIKQQIDEWIALANDPSRYHVFYLDTEVAGFRTKHERLSTIQCLVVSRERMKEKSVLFSNDDQIVPYSLQVIMEEEEQIAKSKECNGSACLDHSTRHDEEKSLQEDTPNDMNINSSLIEDLKNVCIDDALPNGKIVILDVLDCEEIVDYFIDNIMYNENFEKVFHFKSFDLKYLGGVQYCKNVTCTHEISSKFLPYHLIPISNFKLETLTNYMIHRIQHYFSSINNHPSDTVTAQYSLELRNEIIRILTYSNKKELQESNWLTRPLTPLQTEYAAQDVIVLFALHRLLLYMLVKEDSAFHCLSFLKKLYKERSGVVSNDDEENDENTSENGGFLPQSILNSQLFDHAQHLPSIENEMKLMEHEYKLLESKMMTLQERVKEVMLRESITETSYFKLRNEMRAIFSLRCKQYFLVDQIFLEKSFEKKYATTHFIEMSTTEKPKRKPFQPRKKLPAEVSLETTFNLHRELVGKPIQRRAARAVRAIKAHARKLMNTSRVKLDPELNKYVWNQGIHNPPKKVRLVLRRMANPDNEDWDKVNKFQTIVGFKVVPTFKGLHTAVVQESETD</sequence>
<keyword evidence="3" id="KW-0687">Ribonucleoprotein</keyword>
<dbReference type="EMBL" id="PYSW02000015">
    <property type="protein sequence ID" value="KAG2386467.1"/>
    <property type="molecule type" value="Genomic_DNA"/>
</dbReference>
<dbReference type="Proteomes" id="UP000816034">
    <property type="component" value="Unassembled WGS sequence"/>
</dbReference>
<dbReference type="GO" id="GO:0003735">
    <property type="term" value="F:structural constituent of ribosome"/>
    <property type="evidence" value="ECO:0007669"/>
    <property type="project" value="InterPro"/>
</dbReference>
<dbReference type="GO" id="GO:0006139">
    <property type="term" value="P:nucleobase-containing compound metabolic process"/>
    <property type="evidence" value="ECO:0007669"/>
    <property type="project" value="InterPro"/>
</dbReference>
<dbReference type="InterPro" id="IPR020052">
    <property type="entry name" value="Ribosomal_eL31_CS"/>
</dbReference>
<dbReference type="InterPro" id="IPR036397">
    <property type="entry name" value="RNaseH_sf"/>
</dbReference>
<dbReference type="SUPFAM" id="SSF54575">
    <property type="entry name" value="Ribosomal protein L31e"/>
    <property type="match status" value="1"/>
</dbReference>
<dbReference type="GO" id="GO:0022625">
    <property type="term" value="C:cytosolic large ribosomal subunit"/>
    <property type="evidence" value="ECO:0007669"/>
    <property type="project" value="TreeGrafter"/>
</dbReference>
<accession>A0AA88GPH1</accession>
<comment type="similarity">
    <text evidence="1">Belongs to the eukaryotic ribosomal protein eL31 family.</text>
</comment>
<reference evidence="7 8" key="1">
    <citation type="journal article" date="2018" name="BMC Genomics">
        <title>The genome of Naegleria lovaniensis, the basis for a comparative approach to unravel pathogenicity factors of the human pathogenic amoeba N. fowleri.</title>
        <authorList>
            <person name="Liechti N."/>
            <person name="Schurch N."/>
            <person name="Bruggmann R."/>
            <person name="Wittwer M."/>
        </authorList>
    </citation>
    <scope>NUCLEOTIDE SEQUENCE [LARGE SCALE GENOMIC DNA]</scope>
    <source>
        <strain evidence="7 8">ATCC 30569</strain>
    </source>
</reference>